<gene>
    <name evidence="2" type="ORF">I7412_04285</name>
</gene>
<evidence type="ECO:0008006" key="4">
    <source>
        <dbReference type="Google" id="ProtNLM"/>
    </source>
</evidence>
<feature type="transmembrane region" description="Helical" evidence="1">
    <location>
        <begin position="181"/>
        <end position="200"/>
    </location>
</feature>
<sequence length="227" mass="23754">MTLRQFCALLIRHWRVVLPGLIVTVVLCGVGLKAIPPAYQAEATMVMLPSSAPPAPTNLNAPPPERTNPYLSFNASLRVAADVLGRSVSDQETAQALAKKGATAAYSVEVALDSPGPLVKIVAESSDSAAVARTVDLVVAEVERRLQALQLAAGAPQDTFITTALVTQTPPAAGYKKVIEVVGLLFVAGFLVTSAAAILVERRSRRRPARTAAEVAAERRAGPRAAG</sequence>
<feature type="non-terminal residue" evidence="2">
    <location>
        <position position="227"/>
    </location>
</feature>
<dbReference type="Proteomes" id="UP000604475">
    <property type="component" value="Unassembled WGS sequence"/>
</dbReference>
<dbReference type="EMBL" id="JAEACQ010000132">
    <property type="protein sequence ID" value="MBL7626402.1"/>
    <property type="molecule type" value="Genomic_DNA"/>
</dbReference>
<keyword evidence="1" id="KW-1133">Transmembrane helix</keyword>
<keyword evidence="1" id="KW-0472">Membrane</keyword>
<keyword evidence="3" id="KW-1185">Reference proteome</keyword>
<keyword evidence="1" id="KW-0812">Transmembrane</keyword>
<dbReference type="RefSeq" id="WP_203031670.1">
    <property type="nucleotide sequence ID" value="NZ_JAEACQ010000132.1"/>
</dbReference>
<feature type="transmembrane region" description="Helical" evidence="1">
    <location>
        <begin position="16"/>
        <end position="35"/>
    </location>
</feature>
<proteinExistence type="predicted"/>
<reference evidence="2" key="1">
    <citation type="submission" date="2020-12" db="EMBL/GenBank/DDBJ databases">
        <title>Genomic characterization of non-nitrogen-fixing Frankia strains.</title>
        <authorList>
            <person name="Carlos-Shanley C."/>
            <person name="Guerra T."/>
            <person name="Hahn D."/>
        </authorList>
    </citation>
    <scope>NUCLEOTIDE SEQUENCE</scope>
    <source>
        <strain evidence="2">CN6</strain>
    </source>
</reference>
<evidence type="ECO:0000256" key="1">
    <source>
        <dbReference type="SAM" id="Phobius"/>
    </source>
</evidence>
<comment type="caution">
    <text evidence="2">The sequence shown here is derived from an EMBL/GenBank/DDBJ whole genome shotgun (WGS) entry which is preliminary data.</text>
</comment>
<organism evidence="2 3">
    <name type="scientific">Frankia nepalensis</name>
    <dbReference type="NCBI Taxonomy" id="1836974"/>
    <lineage>
        <taxon>Bacteria</taxon>
        <taxon>Bacillati</taxon>
        <taxon>Actinomycetota</taxon>
        <taxon>Actinomycetes</taxon>
        <taxon>Frankiales</taxon>
        <taxon>Frankiaceae</taxon>
        <taxon>Frankia</taxon>
    </lineage>
</organism>
<evidence type="ECO:0000313" key="2">
    <source>
        <dbReference type="EMBL" id="MBL7626402.1"/>
    </source>
</evidence>
<evidence type="ECO:0000313" key="3">
    <source>
        <dbReference type="Proteomes" id="UP000604475"/>
    </source>
</evidence>
<accession>A0A937UM27</accession>
<protein>
    <recommendedName>
        <fullName evidence="4">Polysaccharide chain length determinant N-terminal domain-containing protein</fullName>
    </recommendedName>
</protein>
<dbReference type="AlphaFoldDB" id="A0A937UM27"/>
<name>A0A937UM27_9ACTN</name>